<dbReference type="GO" id="GO:0009251">
    <property type="term" value="P:glucan catabolic process"/>
    <property type="evidence" value="ECO:0007669"/>
    <property type="project" value="TreeGrafter"/>
</dbReference>
<dbReference type="InterPro" id="IPR017853">
    <property type="entry name" value="GH"/>
</dbReference>
<feature type="domain" description="Fibronectin type III-like" evidence="4">
    <location>
        <begin position="687"/>
        <end position="757"/>
    </location>
</feature>
<dbReference type="PANTHER" id="PTHR30620">
    <property type="entry name" value="PERIPLASMIC BETA-GLUCOSIDASE-RELATED"/>
    <property type="match status" value="1"/>
</dbReference>
<evidence type="ECO:0000313" key="5">
    <source>
        <dbReference type="EMBL" id="KJF43539.1"/>
    </source>
</evidence>
<sequence length="769" mass="84235">MLTSCENNSGSDESSSEQEIYKNPEASIEDRIDDLLSKMTLEEKAMQLNAATIRKSAAVEEGVEPIEKSIEDQIKNGIGFIENTFDERRPEQSVAMVNSLQKYLKEETRLGIPAIIGTECLHGHAGRNSTVFPTPLAMASSWNTELLNEVFDVIGREARARGGHEAHTPVLDIGRDPRWGRIEETYGEDTYLVSEMAKAIISGLQGGADGNPGTTHIISSPKHFAGYGQVEGGRNFAATPIDAKVLHDEILPPFKAAVEQTNALGMMASHCEVGGVAAHGNKWLLTDLLRDTWGFKGVIVSDYNDIKRLEEFHHMAATPQEAAKLGLLAGMDIDLPSSSAFQYLKEVVEQNPELEEQLDASVRRILRLKFMLGLFENPFTETEGVKAFIGNEKHVALAEKMATESIVLLKNEDNLLPLNSKKIKSIAVVGPNANSDEMGTYSIENDNVVNILKGITKYVGTAVKVNYAEGCKIADFTKVDGNDAIIEFTEAEESNSIKKAIDVVKKSDVAIVCVGGNLKTAREAFYRVGIAGDRSTIDLLSNQKKLVLDAIATGKPVIVVLMGGRPFAIPEIAEKATAIVNTFYLGQTNGDALAKVIFGDVNPSGKLTISFLHSAGQIPYYYSMKGNSNYKGYWETPPAPVYAFGHGLSYTSFEYTNLNIEKEAFNLDEAVNFSVKVKNTGNRDGAEVVQIYFRDKVASVTRPAKQLVRFEKVWLKAGEEKTLTFSLIPETDLSFTGVEMKRIVETGEFNLMAGSASDDIRLEKVFSLK</sequence>
<dbReference type="SUPFAM" id="SSF51445">
    <property type="entry name" value="(Trans)glycosidases"/>
    <property type="match status" value="1"/>
</dbReference>
<dbReference type="STRING" id="1544798.LH29_15145"/>
<dbReference type="SUPFAM" id="SSF52279">
    <property type="entry name" value="Beta-D-glucan exohydrolase, C-terminal domain"/>
    <property type="match status" value="1"/>
</dbReference>
<dbReference type="SMART" id="SM01217">
    <property type="entry name" value="Fn3_like"/>
    <property type="match status" value="1"/>
</dbReference>
<dbReference type="Proteomes" id="UP000032544">
    <property type="component" value="Unassembled WGS sequence"/>
</dbReference>
<dbReference type="Pfam" id="PF14310">
    <property type="entry name" value="Fn3-like"/>
    <property type="match status" value="1"/>
</dbReference>
<dbReference type="PATRIC" id="fig|1544798.3.peg.3196"/>
<dbReference type="InterPro" id="IPR051915">
    <property type="entry name" value="Cellulose_Degrad_GH3"/>
</dbReference>
<feature type="compositionally biased region" description="Low complexity" evidence="3">
    <location>
        <begin position="1"/>
        <end position="13"/>
    </location>
</feature>
<dbReference type="InterPro" id="IPR036962">
    <property type="entry name" value="Glyco_hydro_3_N_sf"/>
</dbReference>
<dbReference type="PANTHER" id="PTHR30620:SF123">
    <property type="entry name" value="BETA-XYLOSIDASE"/>
    <property type="match status" value="1"/>
</dbReference>
<feature type="region of interest" description="Disordered" evidence="3">
    <location>
        <begin position="1"/>
        <end position="26"/>
    </location>
</feature>
<accession>A0A0D8J9W4</accession>
<dbReference type="InterPro" id="IPR002772">
    <property type="entry name" value="Glyco_hydro_3_C"/>
</dbReference>
<dbReference type="Gene3D" id="3.20.20.300">
    <property type="entry name" value="Glycoside hydrolase, family 3, N-terminal domain"/>
    <property type="match status" value="1"/>
</dbReference>
<reference evidence="5 6" key="1">
    <citation type="submission" date="2014-09" db="EMBL/GenBank/DDBJ databases">
        <title>Draft Genome Sequence of Draconibacterium sp. JN14CK-3.</title>
        <authorList>
            <person name="Dong C."/>
            <person name="Lai Q."/>
            <person name="Shao Z."/>
        </authorList>
    </citation>
    <scope>NUCLEOTIDE SEQUENCE [LARGE SCALE GENOMIC DNA]</scope>
    <source>
        <strain evidence="5 6">JN14CK-3</strain>
    </source>
</reference>
<dbReference type="InterPro" id="IPR001764">
    <property type="entry name" value="Glyco_hydro_3_N"/>
</dbReference>
<proteinExistence type="inferred from homology"/>
<dbReference type="Gene3D" id="2.60.40.10">
    <property type="entry name" value="Immunoglobulins"/>
    <property type="match status" value="1"/>
</dbReference>
<dbReference type="PRINTS" id="PR00133">
    <property type="entry name" value="GLHYDRLASE3"/>
</dbReference>
<keyword evidence="2" id="KW-0378">Hydrolase</keyword>
<evidence type="ECO:0000256" key="2">
    <source>
        <dbReference type="ARBA" id="ARBA00022801"/>
    </source>
</evidence>
<evidence type="ECO:0000256" key="3">
    <source>
        <dbReference type="SAM" id="MobiDB-lite"/>
    </source>
</evidence>
<dbReference type="GO" id="GO:0008422">
    <property type="term" value="F:beta-glucosidase activity"/>
    <property type="evidence" value="ECO:0007669"/>
    <property type="project" value="UniProtKB-ARBA"/>
</dbReference>
<dbReference type="Pfam" id="PF01915">
    <property type="entry name" value="Glyco_hydro_3_C"/>
    <property type="match status" value="1"/>
</dbReference>
<evidence type="ECO:0000313" key="6">
    <source>
        <dbReference type="Proteomes" id="UP000032544"/>
    </source>
</evidence>
<protein>
    <recommendedName>
        <fullName evidence="4">Fibronectin type III-like domain-containing protein</fullName>
    </recommendedName>
</protein>
<dbReference type="EMBL" id="JRHC01000003">
    <property type="protein sequence ID" value="KJF43539.1"/>
    <property type="molecule type" value="Genomic_DNA"/>
</dbReference>
<keyword evidence="6" id="KW-1185">Reference proteome</keyword>
<comment type="similarity">
    <text evidence="1">Belongs to the glycosyl hydrolase 3 family.</text>
</comment>
<dbReference type="InterPro" id="IPR026891">
    <property type="entry name" value="Fn3-like"/>
</dbReference>
<gene>
    <name evidence="5" type="ORF">LH29_15145</name>
</gene>
<comment type="caution">
    <text evidence="5">The sequence shown here is derived from an EMBL/GenBank/DDBJ whole genome shotgun (WGS) entry which is preliminary data.</text>
</comment>
<dbReference type="InterPro" id="IPR036881">
    <property type="entry name" value="Glyco_hydro_3_C_sf"/>
</dbReference>
<dbReference type="FunFam" id="2.60.40.10:FF:000495">
    <property type="entry name" value="Periplasmic beta-glucosidase"/>
    <property type="match status" value="1"/>
</dbReference>
<dbReference type="InterPro" id="IPR013783">
    <property type="entry name" value="Ig-like_fold"/>
</dbReference>
<evidence type="ECO:0000259" key="4">
    <source>
        <dbReference type="SMART" id="SM01217"/>
    </source>
</evidence>
<dbReference type="Gene3D" id="3.40.50.1700">
    <property type="entry name" value="Glycoside hydrolase family 3 C-terminal domain"/>
    <property type="match status" value="1"/>
</dbReference>
<name>A0A0D8J9W4_9BACT</name>
<organism evidence="5 6">
    <name type="scientific">Draconibacterium sediminis</name>
    <dbReference type="NCBI Taxonomy" id="1544798"/>
    <lineage>
        <taxon>Bacteria</taxon>
        <taxon>Pseudomonadati</taxon>
        <taxon>Bacteroidota</taxon>
        <taxon>Bacteroidia</taxon>
        <taxon>Marinilabiliales</taxon>
        <taxon>Prolixibacteraceae</taxon>
        <taxon>Draconibacterium</taxon>
    </lineage>
</organism>
<dbReference type="AlphaFoldDB" id="A0A0D8J9W4"/>
<evidence type="ECO:0000256" key="1">
    <source>
        <dbReference type="ARBA" id="ARBA00005336"/>
    </source>
</evidence>
<dbReference type="Pfam" id="PF00933">
    <property type="entry name" value="Glyco_hydro_3"/>
    <property type="match status" value="1"/>
</dbReference>